<dbReference type="GO" id="GO:0005856">
    <property type="term" value="C:cytoskeleton"/>
    <property type="evidence" value="ECO:0007669"/>
    <property type="project" value="TreeGrafter"/>
</dbReference>
<dbReference type="RefSeq" id="WP_146791525.1">
    <property type="nucleotide sequence ID" value="NZ_VOLT01000015.1"/>
</dbReference>
<gene>
    <name evidence="3" type="ORF">ESZ36_21060</name>
</gene>
<keyword evidence="4" id="KW-1185">Reference proteome</keyword>
<evidence type="ECO:0000313" key="3">
    <source>
        <dbReference type="EMBL" id="TWX64156.1"/>
    </source>
</evidence>
<name>A0A5C6Q5J5_9GAMM</name>
<dbReference type="Pfam" id="PF00596">
    <property type="entry name" value="Aldolase_II"/>
    <property type="match status" value="1"/>
</dbReference>
<dbReference type="InterPro" id="IPR036409">
    <property type="entry name" value="Aldolase_II/adducin_N_sf"/>
</dbReference>
<dbReference type="GO" id="GO:0051015">
    <property type="term" value="F:actin filament binding"/>
    <property type="evidence" value="ECO:0007669"/>
    <property type="project" value="TreeGrafter"/>
</dbReference>
<dbReference type="EMBL" id="VOLT01000015">
    <property type="protein sequence ID" value="TWX64156.1"/>
    <property type="molecule type" value="Genomic_DNA"/>
</dbReference>
<evidence type="ECO:0000313" key="4">
    <source>
        <dbReference type="Proteomes" id="UP000321822"/>
    </source>
</evidence>
<dbReference type="PANTHER" id="PTHR10672:SF39">
    <property type="entry name" value="CLASS II ALDOLASE_ADDUCIN N-TERMINAL DOMAIN-CONTAINING PROTEIN"/>
    <property type="match status" value="1"/>
</dbReference>
<comment type="similarity">
    <text evidence="1">Belongs to the aldolase class II family.</text>
</comment>
<dbReference type="GO" id="GO:0005996">
    <property type="term" value="P:monosaccharide metabolic process"/>
    <property type="evidence" value="ECO:0007669"/>
    <property type="project" value="UniProtKB-ARBA"/>
</dbReference>
<dbReference type="Proteomes" id="UP000321822">
    <property type="component" value="Unassembled WGS sequence"/>
</dbReference>
<dbReference type="OrthoDB" id="8859181at2"/>
<evidence type="ECO:0000259" key="2">
    <source>
        <dbReference type="Pfam" id="PF00596"/>
    </source>
</evidence>
<organism evidence="3 4">
    <name type="scientific">Colwellia demingiae</name>
    <dbReference type="NCBI Taxonomy" id="89401"/>
    <lineage>
        <taxon>Bacteria</taxon>
        <taxon>Pseudomonadati</taxon>
        <taxon>Pseudomonadota</taxon>
        <taxon>Gammaproteobacteria</taxon>
        <taxon>Alteromonadales</taxon>
        <taxon>Colwelliaceae</taxon>
        <taxon>Colwellia</taxon>
    </lineage>
</organism>
<evidence type="ECO:0000256" key="1">
    <source>
        <dbReference type="ARBA" id="ARBA00037961"/>
    </source>
</evidence>
<dbReference type="PANTHER" id="PTHR10672">
    <property type="entry name" value="ADDUCIN"/>
    <property type="match status" value="1"/>
</dbReference>
<reference evidence="3 4" key="1">
    <citation type="submission" date="2019-07" db="EMBL/GenBank/DDBJ databases">
        <title>Genomes of sea-ice associated Colwellia species.</title>
        <authorList>
            <person name="Bowman J.P."/>
        </authorList>
    </citation>
    <scope>NUCLEOTIDE SEQUENCE [LARGE SCALE GENOMIC DNA]</scope>
    <source>
        <strain evidence="3 4">ACAM 459</strain>
    </source>
</reference>
<accession>A0A5C6Q5J5</accession>
<protein>
    <recommendedName>
        <fullName evidence="2">Class II aldolase/adducin N-terminal domain-containing protein</fullName>
    </recommendedName>
</protein>
<sequence length="104" mass="11316">MRDSEGLAIADALADNKAAVLQNHGLLTVGTTVESAVWWFITMERCCQTQLLAQAAGTPKLINDATATSIYQLVGSENTGYFSFLPMFNVLIESNHICLTDFSE</sequence>
<feature type="domain" description="Class II aldolase/adducin N-terminal" evidence="2">
    <location>
        <begin position="6"/>
        <end position="51"/>
    </location>
</feature>
<proteinExistence type="inferred from homology"/>
<dbReference type="SUPFAM" id="SSF53639">
    <property type="entry name" value="AraD/HMP-PK domain-like"/>
    <property type="match status" value="1"/>
</dbReference>
<dbReference type="AlphaFoldDB" id="A0A5C6Q5J5"/>
<comment type="caution">
    <text evidence="3">The sequence shown here is derived from an EMBL/GenBank/DDBJ whole genome shotgun (WGS) entry which is preliminary data.</text>
</comment>
<dbReference type="InterPro" id="IPR051017">
    <property type="entry name" value="Aldolase-II_Adducin_sf"/>
</dbReference>
<dbReference type="InterPro" id="IPR001303">
    <property type="entry name" value="Aldolase_II/adducin_N"/>
</dbReference>
<dbReference type="Gene3D" id="3.40.225.10">
    <property type="entry name" value="Class II aldolase/adducin N-terminal domain"/>
    <property type="match status" value="1"/>
</dbReference>